<evidence type="ECO:0000256" key="1">
    <source>
        <dbReference type="SAM" id="Phobius"/>
    </source>
</evidence>
<evidence type="ECO:0008006" key="4">
    <source>
        <dbReference type="Google" id="ProtNLM"/>
    </source>
</evidence>
<organism evidence="2 3">
    <name type="scientific">Candidatus Azambacteria bacterium GW2011_GWA1_44_9</name>
    <dbReference type="NCBI Taxonomy" id="1618610"/>
    <lineage>
        <taxon>Bacteria</taxon>
        <taxon>Candidatus Azamiibacteriota</taxon>
    </lineage>
</organism>
<keyword evidence="1" id="KW-0812">Transmembrane</keyword>
<dbReference type="Proteomes" id="UP000034595">
    <property type="component" value="Unassembled WGS sequence"/>
</dbReference>
<name>A0A0G1NCP9_9BACT</name>
<evidence type="ECO:0000313" key="2">
    <source>
        <dbReference type="EMBL" id="KKT81979.1"/>
    </source>
</evidence>
<reference evidence="2 3" key="1">
    <citation type="journal article" date="2015" name="Nature">
        <title>rRNA introns, odd ribosomes, and small enigmatic genomes across a large radiation of phyla.</title>
        <authorList>
            <person name="Brown C.T."/>
            <person name="Hug L.A."/>
            <person name="Thomas B.C."/>
            <person name="Sharon I."/>
            <person name="Castelle C.J."/>
            <person name="Singh A."/>
            <person name="Wilkins M.J."/>
            <person name="Williams K.H."/>
            <person name="Banfield J.F."/>
        </authorList>
    </citation>
    <scope>NUCLEOTIDE SEQUENCE [LARGE SCALE GENOMIC DNA]</scope>
</reference>
<sequence>MEEYHITWHAPEHEHREHTADWYWAVSIITISLAIAFILLGNILLSLILVIGIGSLLLHSKNPSRMIEHEISRKGIRSGDKLRPWHTLEAFWILEEQTIHNIHISPKLLLISEKPYMPQIVIPLDNAPLDEIHQILSKKLEEVPQAEPFASRLMRTFGF</sequence>
<proteinExistence type="predicted"/>
<keyword evidence="1" id="KW-1133">Transmembrane helix</keyword>
<evidence type="ECO:0000313" key="3">
    <source>
        <dbReference type="Proteomes" id="UP000034595"/>
    </source>
</evidence>
<protein>
    <recommendedName>
        <fullName evidence="4">DUF5673 domain-containing protein</fullName>
    </recommendedName>
</protein>
<feature type="transmembrane region" description="Helical" evidence="1">
    <location>
        <begin position="24"/>
        <end position="57"/>
    </location>
</feature>
<comment type="caution">
    <text evidence="2">The sequence shown here is derived from an EMBL/GenBank/DDBJ whole genome shotgun (WGS) entry which is preliminary data.</text>
</comment>
<dbReference type="EMBL" id="LCJQ01000004">
    <property type="protein sequence ID" value="KKT81979.1"/>
    <property type="molecule type" value="Genomic_DNA"/>
</dbReference>
<accession>A0A0G1NCP9</accession>
<dbReference type="AlphaFoldDB" id="A0A0G1NCP9"/>
<keyword evidence="1" id="KW-0472">Membrane</keyword>
<gene>
    <name evidence="2" type="ORF">UW78_C0004G0027</name>
</gene>